<evidence type="ECO:0000256" key="1">
    <source>
        <dbReference type="SAM" id="MobiDB-lite"/>
    </source>
</evidence>
<accession>A0A1I8F9F2</accession>
<evidence type="ECO:0000313" key="2">
    <source>
        <dbReference type="Proteomes" id="UP000095280"/>
    </source>
</evidence>
<dbReference type="AlphaFoldDB" id="A0A1I8F9F2"/>
<name>A0A1I8F9F2_9PLAT</name>
<protein>
    <submittedName>
        <fullName evidence="3">RibD_C domain-containing protein</fullName>
    </submittedName>
</protein>
<evidence type="ECO:0000313" key="3">
    <source>
        <dbReference type="WBParaSite" id="maker-unitig_25571-snap-gene-0.1-mRNA-1"/>
    </source>
</evidence>
<feature type="compositionally biased region" description="Polar residues" evidence="1">
    <location>
        <begin position="34"/>
        <end position="44"/>
    </location>
</feature>
<feature type="region of interest" description="Disordered" evidence="1">
    <location>
        <begin position="245"/>
        <end position="303"/>
    </location>
</feature>
<feature type="region of interest" description="Disordered" evidence="1">
    <location>
        <begin position="25"/>
        <end position="68"/>
    </location>
</feature>
<proteinExistence type="predicted"/>
<dbReference type="Proteomes" id="UP000095280">
    <property type="component" value="Unplaced"/>
</dbReference>
<organism evidence="2 3">
    <name type="scientific">Macrostomum lignano</name>
    <dbReference type="NCBI Taxonomy" id="282301"/>
    <lineage>
        <taxon>Eukaryota</taxon>
        <taxon>Metazoa</taxon>
        <taxon>Spiralia</taxon>
        <taxon>Lophotrochozoa</taxon>
        <taxon>Platyhelminthes</taxon>
        <taxon>Rhabditophora</taxon>
        <taxon>Macrostomorpha</taxon>
        <taxon>Macrostomida</taxon>
        <taxon>Macrostomidae</taxon>
        <taxon>Macrostomum</taxon>
    </lineage>
</organism>
<reference evidence="3" key="1">
    <citation type="submission" date="2016-11" db="UniProtKB">
        <authorList>
            <consortium name="WormBaseParasite"/>
        </authorList>
    </citation>
    <scope>IDENTIFICATION</scope>
</reference>
<dbReference type="WBParaSite" id="maker-unitig_25571-snap-gene-0.1-mRNA-1">
    <property type="protein sequence ID" value="maker-unitig_25571-snap-gene-0.1-mRNA-1"/>
    <property type="gene ID" value="maker-unitig_25571-snap-gene-0.1"/>
</dbReference>
<keyword evidence="2" id="KW-1185">Reference proteome</keyword>
<feature type="region of interest" description="Disordered" evidence="1">
    <location>
        <begin position="381"/>
        <end position="408"/>
    </location>
</feature>
<sequence length="479" mass="50103">MRYAGKSGSIKFDCDFAVILVRPHEDHSGGVSGPRTNGDTPESSWSRRRGGGPADSRAPGRPCRSTGRPWRMPAFLFCDSTATRRRAKSGAPVQPHAGGPRRCRLLRRAPVGAAVAARSWTAASRLLAMAEAAQNLRGIGCRAPDTGEDALALAINAEQPADEAVLRRLLRQRLLHCGCRCCCRCAPAWRRLLRQGLLPAGSGQTRQEHPCTWQPQRQQLDVLDVVLEELEATLELLEQRRHLAEQGQSQAPVDADSGAAQANQAAKAEPDSRRGWAAAAVAPGEPDGGAELTRQTQRAGRRCTGWRADRLRLRPARNCATSLRAGACCPDWEARQASGRGLSPLAAAAEALARWNPAELLLTGGLAQWLRHGPPDASVRSLLGRHTPAPSEAAGRHAAQRSAPLGSRAGAATNATALRTAGLLLTGGLGKAAAGADGAAGKTGCPAWGPVLRAPPACAVAAAAPAGAAELAALLEADG</sequence>